<reference evidence="1 2" key="1">
    <citation type="submission" date="2021-02" db="EMBL/GenBank/DDBJ databases">
        <title>De Novo genome assembly of isolated myxobacteria.</title>
        <authorList>
            <person name="Stevens D.C."/>
        </authorList>
    </citation>
    <scope>NUCLEOTIDE SEQUENCE [LARGE SCALE GENOMIC DNA]</scope>
    <source>
        <strain evidence="2">SCPEA02</strain>
    </source>
</reference>
<keyword evidence="2" id="KW-1185">Reference proteome</keyword>
<protein>
    <submittedName>
        <fullName evidence="1">Uncharacterized protein</fullName>
    </submittedName>
</protein>
<accession>A0ABX7NN58</accession>
<sequence length="92" mass="10185">MAYDGELVKMENGRWARFQRCQVYRPGVADAGETMLLIAVELEERYQRLLDGAADSLAQYRLQGVPVQVRLDPDAQGITLQPEASAVAPAVH</sequence>
<dbReference type="RefSeq" id="WP_206721425.1">
    <property type="nucleotide sequence ID" value="NZ_CP071090.1"/>
</dbReference>
<dbReference type="Proteomes" id="UP000662747">
    <property type="component" value="Chromosome"/>
</dbReference>
<name>A0ABX7NN58_9BACT</name>
<organism evidence="1 2">
    <name type="scientific">Pyxidicoccus parkwayensis</name>
    <dbReference type="NCBI Taxonomy" id="2813578"/>
    <lineage>
        <taxon>Bacteria</taxon>
        <taxon>Pseudomonadati</taxon>
        <taxon>Myxococcota</taxon>
        <taxon>Myxococcia</taxon>
        <taxon>Myxococcales</taxon>
        <taxon>Cystobacterineae</taxon>
        <taxon>Myxococcaceae</taxon>
        <taxon>Pyxidicoccus</taxon>
    </lineage>
</organism>
<dbReference type="EMBL" id="CP071090">
    <property type="protein sequence ID" value="QSQ19843.1"/>
    <property type="molecule type" value="Genomic_DNA"/>
</dbReference>
<proteinExistence type="predicted"/>
<evidence type="ECO:0000313" key="2">
    <source>
        <dbReference type="Proteomes" id="UP000662747"/>
    </source>
</evidence>
<gene>
    <name evidence="1" type="ORF">JY651_31750</name>
</gene>
<evidence type="ECO:0000313" key="1">
    <source>
        <dbReference type="EMBL" id="QSQ19843.1"/>
    </source>
</evidence>